<accession>A0ABV8TSF7</accession>
<keyword evidence="2" id="KW-1185">Reference proteome</keyword>
<dbReference type="RefSeq" id="WP_380617410.1">
    <property type="nucleotide sequence ID" value="NZ_JBHSDK010000001.1"/>
</dbReference>
<sequence length="212" mass="23038">MSEPGRRRAFLLAPMLAAAAASSPESLGLLDKLRGEPDPLETADITVYYGQWEDIEGVKAGAEQNMLADFEHPWIGDFRHVDDIGERTENPPAGGAHYDKWQTCMGTVYDEPIENGHAIHSLEHGAVWVTYNPDQLTDAQVKALASDMEGRHHAMLSPYPGQTSAVIATVWGMQLFTDDPGDPAISAFTDTYAEHELTTPEPGATCDDGITS</sequence>
<evidence type="ECO:0000313" key="2">
    <source>
        <dbReference type="Proteomes" id="UP001595823"/>
    </source>
</evidence>
<organism evidence="1 2">
    <name type="scientific">Salininema proteolyticum</name>
    <dbReference type="NCBI Taxonomy" id="1607685"/>
    <lineage>
        <taxon>Bacteria</taxon>
        <taxon>Bacillati</taxon>
        <taxon>Actinomycetota</taxon>
        <taxon>Actinomycetes</taxon>
        <taxon>Glycomycetales</taxon>
        <taxon>Glycomycetaceae</taxon>
        <taxon>Salininema</taxon>
    </lineage>
</organism>
<dbReference type="InterPro" id="IPR021454">
    <property type="entry name" value="DUF3105"/>
</dbReference>
<name>A0ABV8TSF7_9ACTN</name>
<evidence type="ECO:0000313" key="1">
    <source>
        <dbReference type="EMBL" id="MFC4333673.1"/>
    </source>
</evidence>
<dbReference type="EMBL" id="JBHSDK010000001">
    <property type="protein sequence ID" value="MFC4333673.1"/>
    <property type="molecule type" value="Genomic_DNA"/>
</dbReference>
<proteinExistence type="predicted"/>
<dbReference type="Proteomes" id="UP001595823">
    <property type="component" value="Unassembled WGS sequence"/>
</dbReference>
<reference evidence="2" key="1">
    <citation type="journal article" date="2019" name="Int. J. Syst. Evol. Microbiol.">
        <title>The Global Catalogue of Microorganisms (GCM) 10K type strain sequencing project: providing services to taxonomists for standard genome sequencing and annotation.</title>
        <authorList>
            <consortium name="The Broad Institute Genomics Platform"/>
            <consortium name="The Broad Institute Genome Sequencing Center for Infectious Disease"/>
            <person name="Wu L."/>
            <person name="Ma J."/>
        </authorList>
    </citation>
    <scope>NUCLEOTIDE SEQUENCE [LARGE SCALE GENOMIC DNA]</scope>
    <source>
        <strain evidence="2">IBRC-M 10908</strain>
    </source>
</reference>
<gene>
    <name evidence="1" type="ORF">ACFPET_00470</name>
</gene>
<protein>
    <submittedName>
        <fullName evidence="1">DUF3105 domain-containing protein</fullName>
    </submittedName>
</protein>
<comment type="caution">
    <text evidence="1">The sequence shown here is derived from an EMBL/GenBank/DDBJ whole genome shotgun (WGS) entry which is preliminary data.</text>
</comment>
<dbReference type="Pfam" id="PF11303">
    <property type="entry name" value="DUF3105"/>
    <property type="match status" value="1"/>
</dbReference>